<dbReference type="Proteomes" id="UP000245698">
    <property type="component" value="Unassembled WGS sequence"/>
</dbReference>
<keyword evidence="1" id="KW-0472">Membrane</keyword>
<feature type="transmembrane region" description="Helical" evidence="1">
    <location>
        <begin position="12"/>
        <end position="35"/>
    </location>
</feature>
<dbReference type="PANTHER" id="PTHR36443:SF1">
    <property type="entry name" value="BSR5223 PROTEIN"/>
    <property type="match status" value="1"/>
</dbReference>
<keyword evidence="1" id="KW-0812">Transmembrane</keyword>
<dbReference type="AlphaFoldDB" id="A0A2P9ASG7"/>
<keyword evidence="3" id="KW-1185">Reference proteome</keyword>
<dbReference type="InterPro" id="IPR021320">
    <property type="entry name" value="DUF2905"/>
</dbReference>
<evidence type="ECO:0000313" key="3">
    <source>
        <dbReference type="Proteomes" id="UP000245698"/>
    </source>
</evidence>
<protein>
    <recommendedName>
        <fullName evidence="4">DUF2905 domain-containing protein</fullName>
    </recommendedName>
</protein>
<proteinExistence type="predicted"/>
<organism evidence="2 3">
    <name type="scientific">Mesorhizobium delmotii</name>
    <dbReference type="NCBI Taxonomy" id="1631247"/>
    <lineage>
        <taxon>Bacteria</taxon>
        <taxon>Pseudomonadati</taxon>
        <taxon>Pseudomonadota</taxon>
        <taxon>Alphaproteobacteria</taxon>
        <taxon>Hyphomicrobiales</taxon>
        <taxon>Phyllobacteriaceae</taxon>
        <taxon>Mesorhizobium</taxon>
    </lineage>
</organism>
<dbReference type="Pfam" id="PF11146">
    <property type="entry name" value="DUF2905"/>
    <property type="match status" value="1"/>
</dbReference>
<evidence type="ECO:0000256" key="1">
    <source>
        <dbReference type="SAM" id="Phobius"/>
    </source>
</evidence>
<evidence type="ECO:0000313" key="2">
    <source>
        <dbReference type="EMBL" id="SJM34116.1"/>
    </source>
</evidence>
<gene>
    <name evidence="2" type="ORF">BQ8482_380299</name>
</gene>
<dbReference type="PANTHER" id="PTHR36443">
    <property type="entry name" value="BSR5223 PROTEIN"/>
    <property type="match status" value="1"/>
</dbReference>
<sequence length="80" mass="8899">MPRFYAEQMVGGAVMSRTLIVVGLIIVAVGLLWPWLSRMGLGRLPGDIVIERENFTFYAPIATGILISIVLSIILWLVNR</sequence>
<name>A0A2P9ASG7_9HYPH</name>
<feature type="transmembrane region" description="Helical" evidence="1">
    <location>
        <begin position="55"/>
        <end position="78"/>
    </location>
</feature>
<evidence type="ECO:0008006" key="4">
    <source>
        <dbReference type="Google" id="ProtNLM"/>
    </source>
</evidence>
<reference evidence="3" key="1">
    <citation type="submission" date="2016-12" db="EMBL/GenBank/DDBJ databases">
        <authorList>
            <person name="Brunel B."/>
        </authorList>
    </citation>
    <scope>NUCLEOTIDE SEQUENCE [LARGE SCALE GENOMIC DNA]</scope>
</reference>
<keyword evidence="1" id="KW-1133">Transmembrane helix</keyword>
<dbReference type="RefSeq" id="WP_342210990.1">
    <property type="nucleotide sequence ID" value="NZ_FUIG01000046.1"/>
</dbReference>
<dbReference type="EMBL" id="FUIG01000046">
    <property type="protein sequence ID" value="SJM34116.1"/>
    <property type="molecule type" value="Genomic_DNA"/>
</dbReference>
<accession>A0A2P9ASG7</accession>